<organism evidence="2 3">
    <name type="scientific">Neptunomonas phycophila</name>
    <dbReference type="NCBI Taxonomy" id="1572645"/>
    <lineage>
        <taxon>Bacteria</taxon>
        <taxon>Pseudomonadati</taxon>
        <taxon>Pseudomonadota</taxon>
        <taxon>Gammaproteobacteria</taxon>
        <taxon>Oceanospirillales</taxon>
        <taxon>Oceanospirillaceae</taxon>
        <taxon>Neptunomonas</taxon>
    </lineage>
</organism>
<feature type="signal peptide" evidence="1">
    <location>
        <begin position="1"/>
        <end position="26"/>
    </location>
</feature>
<name>A0AAW7XJM6_9GAMM</name>
<feature type="non-terminal residue" evidence="2">
    <location>
        <position position="333"/>
    </location>
</feature>
<evidence type="ECO:0000313" key="3">
    <source>
        <dbReference type="Proteomes" id="UP001169862"/>
    </source>
</evidence>
<dbReference type="Proteomes" id="UP001169862">
    <property type="component" value="Unassembled WGS sequence"/>
</dbReference>
<gene>
    <name evidence="2" type="ORF">Q4490_12220</name>
</gene>
<dbReference type="InterPro" id="IPR018759">
    <property type="entry name" value="BBP2_2"/>
</dbReference>
<evidence type="ECO:0000313" key="2">
    <source>
        <dbReference type="EMBL" id="MDO6454330.1"/>
    </source>
</evidence>
<protein>
    <submittedName>
        <fullName evidence="2">Outer membrane beta-barrel protein</fullName>
    </submittedName>
</protein>
<dbReference type="AlphaFoldDB" id="A0AAW7XJM6"/>
<dbReference type="Pfam" id="PF10082">
    <property type="entry name" value="BBP2_2"/>
    <property type="match status" value="1"/>
</dbReference>
<proteinExistence type="predicted"/>
<dbReference type="RefSeq" id="WP_303550909.1">
    <property type="nucleotide sequence ID" value="NZ_JAUOPG010000008.1"/>
</dbReference>
<keyword evidence="1" id="KW-0732">Signal</keyword>
<comment type="caution">
    <text evidence="2">The sequence shown here is derived from an EMBL/GenBank/DDBJ whole genome shotgun (WGS) entry which is preliminary data.</text>
</comment>
<feature type="chain" id="PRO_5043555218" evidence="1">
    <location>
        <begin position="27"/>
        <end position="333"/>
    </location>
</feature>
<sequence length="333" mass="36478">MDTSNAYAKKLYVALFASSLTTHAWATEPASVPVGNLALTPTVDLTTGYTDNLFDSVSDEKSTWFSTVRPGLNLQGSKGGLTAGVNASLEHGVYYSSRADDYTDKGVSAYATVEFDSRKKLDLLAEYLKLHDTRSDSGSGDALSTDVASKASRYSMKNLGATFTYGTPRSTGQIIVKGEISDKEYDNFRDFTASKDRQTKSVSGTFFYRVAPKTRMLVEGRYKDVDYDLSSVTLDSDTKKLLVGVEWDATAKTSGLAKIGYARKDFDNNARDDFSGSSWEVGVTWAPRTYSMFDLSTSREAEESSGAADYIDTTSWTLGWSHEWTDVVASRVS</sequence>
<dbReference type="EMBL" id="JAUOPG010000008">
    <property type="protein sequence ID" value="MDO6454330.1"/>
    <property type="molecule type" value="Genomic_DNA"/>
</dbReference>
<dbReference type="SUPFAM" id="SSF56935">
    <property type="entry name" value="Porins"/>
    <property type="match status" value="1"/>
</dbReference>
<evidence type="ECO:0000256" key="1">
    <source>
        <dbReference type="SAM" id="SignalP"/>
    </source>
</evidence>
<reference evidence="2" key="1">
    <citation type="submission" date="2023-07" db="EMBL/GenBank/DDBJ databases">
        <title>Genome content predicts the carbon catabolic preferences of heterotrophic bacteria.</title>
        <authorList>
            <person name="Gralka M."/>
        </authorList>
    </citation>
    <scope>NUCLEOTIDE SEQUENCE</scope>
    <source>
        <strain evidence="2">I2M16</strain>
    </source>
</reference>
<accession>A0AAW7XJM6</accession>